<dbReference type="EMBL" id="JBIVPC010000013">
    <property type="protein sequence ID" value="MFJ6039161.1"/>
    <property type="molecule type" value="Genomic_DNA"/>
</dbReference>
<accession>A0ABW8HEI7</accession>
<keyword evidence="1" id="KW-0449">Lipoprotein</keyword>
<comment type="caution">
    <text evidence="1">The sequence shown here is derived from an EMBL/GenBank/DDBJ whole genome shotgun (WGS) entry which is preliminary data.</text>
</comment>
<protein>
    <submittedName>
        <fullName evidence="1">SCO0607 family lipoprotein</fullName>
    </submittedName>
</protein>
<dbReference type="RefSeq" id="WP_053638343.1">
    <property type="nucleotide sequence ID" value="NZ_BBOK01000008.1"/>
</dbReference>
<gene>
    <name evidence="1" type="ORF">ACIQFM_23245</name>
</gene>
<proteinExistence type="predicted"/>
<reference evidence="1 2" key="1">
    <citation type="submission" date="2024-10" db="EMBL/GenBank/DDBJ databases">
        <title>The Natural Products Discovery Center: Release of the First 8490 Sequenced Strains for Exploring Actinobacteria Biosynthetic Diversity.</title>
        <authorList>
            <person name="Kalkreuter E."/>
            <person name="Kautsar S.A."/>
            <person name="Yang D."/>
            <person name="Bader C.D."/>
            <person name="Teijaro C.N."/>
            <person name="Fluegel L."/>
            <person name="Davis C.M."/>
            <person name="Simpson J.R."/>
            <person name="Lauterbach L."/>
            <person name="Steele A.D."/>
            <person name="Gui C."/>
            <person name="Meng S."/>
            <person name="Li G."/>
            <person name="Viehrig K."/>
            <person name="Ye F."/>
            <person name="Su P."/>
            <person name="Kiefer A.F."/>
            <person name="Nichols A."/>
            <person name="Cepeda A.J."/>
            <person name="Yan W."/>
            <person name="Fan B."/>
            <person name="Jiang Y."/>
            <person name="Adhikari A."/>
            <person name="Zheng C.-J."/>
            <person name="Schuster L."/>
            <person name="Cowan T.M."/>
            <person name="Smanski M.J."/>
            <person name="Chevrette M.G."/>
            <person name="De Carvalho L.P.S."/>
            <person name="Shen B."/>
        </authorList>
    </citation>
    <scope>NUCLEOTIDE SEQUENCE [LARGE SCALE GENOMIC DNA]</scope>
    <source>
        <strain evidence="1 2">NPDC093086</strain>
    </source>
</reference>
<organism evidence="1 2">
    <name type="scientific">Streptomyces ardesiacus</name>
    <dbReference type="NCBI Taxonomy" id="285564"/>
    <lineage>
        <taxon>Bacteria</taxon>
        <taxon>Bacillati</taxon>
        <taxon>Actinomycetota</taxon>
        <taxon>Actinomycetes</taxon>
        <taxon>Kitasatosporales</taxon>
        <taxon>Streptomycetaceae</taxon>
        <taxon>Streptomyces</taxon>
    </lineage>
</organism>
<name>A0ABW8HEI7_9ACTN</name>
<dbReference type="InterPro" id="IPR058119">
    <property type="entry name" value="SCO0607-like"/>
</dbReference>
<evidence type="ECO:0000313" key="2">
    <source>
        <dbReference type="Proteomes" id="UP001617907"/>
    </source>
</evidence>
<evidence type="ECO:0000313" key="1">
    <source>
        <dbReference type="EMBL" id="MFJ6039161.1"/>
    </source>
</evidence>
<keyword evidence="2" id="KW-1185">Reference proteome</keyword>
<sequence>MRISNRVHHPSAARAGRSARSARGLLLVCAVGAAVLTGCSMEDAICGGGEYPVMTVGGTGGACVPNGEEPPKGYTRYPEGKVPEHVGDKWDTYWQTHTVDENGEIVEVPQGG</sequence>
<dbReference type="NCBIfam" id="NF046120">
    <property type="entry name" value="lipo_SCO0607"/>
    <property type="match status" value="1"/>
</dbReference>
<dbReference type="Proteomes" id="UP001617907">
    <property type="component" value="Unassembled WGS sequence"/>
</dbReference>